<gene>
    <name evidence="4" type="ORF">I3842_07G105700</name>
</gene>
<dbReference type="Proteomes" id="UP000811246">
    <property type="component" value="Chromosome 7"/>
</dbReference>
<evidence type="ECO:0000256" key="2">
    <source>
        <dbReference type="ARBA" id="ARBA00022472"/>
    </source>
</evidence>
<organism evidence="4 5">
    <name type="scientific">Carya illinoinensis</name>
    <name type="common">Pecan</name>
    <dbReference type="NCBI Taxonomy" id="32201"/>
    <lineage>
        <taxon>Eukaryota</taxon>
        <taxon>Viridiplantae</taxon>
        <taxon>Streptophyta</taxon>
        <taxon>Embryophyta</taxon>
        <taxon>Tracheophyta</taxon>
        <taxon>Spermatophyta</taxon>
        <taxon>Magnoliopsida</taxon>
        <taxon>eudicotyledons</taxon>
        <taxon>Gunneridae</taxon>
        <taxon>Pentapetalae</taxon>
        <taxon>rosids</taxon>
        <taxon>fabids</taxon>
        <taxon>Fagales</taxon>
        <taxon>Juglandaceae</taxon>
        <taxon>Carya</taxon>
    </lineage>
</organism>
<keyword evidence="2" id="KW-0804">Transcription</keyword>
<keyword evidence="2" id="KW-0805">Transcription regulation</keyword>
<dbReference type="PANTHER" id="PTHR13068:SF133">
    <property type="entry name" value="MITOCHONDRIAL TRANSCRIPTION TERMINATION FACTOR FAMILY PROTEIN"/>
    <property type="match status" value="1"/>
</dbReference>
<dbReference type="EMBL" id="CM031831">
    <property type="protein sequence ID" value="KAG6703847.1"/>
    <property type="molecule type" value="Genomic_DNA"/>
</dbReference>
<dbReference type="InterPro" id="IPR038538">
    <property type="entry name" value="MTERF_sf"/>
</dbReference>
<dbReference type="Pfam" id="PF02536">
    <property type="entry name" value="mTERF"/>
    <property type="match status" value="1"/>
</dbReference>
<comment type="caution">
    <text evidence="4">The sequence shown here is derived from an EMBL/GenBank/DDBJ whole genome shotgun (WGS) entry which is preliminary data.</text>
</comment>
<dbReference type="GO" id="GO:0006353">
    <property type="term" value="P:DNA-templated transcription termination"/>
    <property type="evidence" value="ECO:0007669"/>
    <property type="project" value="UniProtKB-KW"/>
</dbReference>
<dbReference type="PANTHER" id="PTHR13068">
    <property type="entry name" value="CGI-12 PROTEIN-RELATED"/>
    <property type="match status" value="1"/>
</dbReference>
<dbReference type="Gene3D" id="1.25.70.10">
    <property type="entry name" value="Transcription termination factor 3, mitochondrial"/>
    <property type="match status" value="1"/>
</dbReference>
<sequence>MFGYLCSRHLLLGKHWRTNLGFLPKNGFFIGKSFASVGLSESNEKLEEEEHSFAVSYFINYCGLSTKSAILASQRVRFRTPEKPDSVLNLLKENGFTNTQISRLVKIEPRLLLSNPEKTLLPKIEFFRSMGASSSDLSRILSSNPSLLRRSLEKHLIPCYDFLKSVLILDEKVVTVFKRSPWVVLMHNMVPNIALLREVGVPQSIISFLVTNFPSTAFVKHTRFAEAIHELKEMGYDTSKTVIVYAIQVLLRMSEPELESKLEFYRRWGWSKDVALLAFKRHPNCMLLSDKKITKAMDFLVNKMGCSSTNIARNPTVLFFSLEKRIMPRCSVIQILIAKGLVKNDLSPATFILPGERCFLDKFVIKFQDGVPELRNVYKGKD</sequence>
<evidence type="ECO:0000313" key="5">
    <source>
        <dbReference type="Proteomes" id="UP000811246"/>
    </source>
</evidence>
<protein>
    <submittedName>
        <fullName evidence="4">Uncharacterized protein</fullName>
    </submittedName>
</protein>
<dbReference type="GO" id="GO:0003676">
    <property type="term" value="F:nucleic acid binding"/>
    <property type="evidence" value="ECO:0007669"/>
    <property type="project" value="InterPro"/>
</dbReference>
<dbReference type="InterPro" id="IPR003690">
    <property type="entry name" value="MTERF"/>
</dbReference>
<evidence type="ECO:0000256" key="1">
    <source>
        <dbReference type="ARBA" id="ARBA00007692"/>
    </source>
</evidence>
<dbReference type="AlphaFoldDB" id="A0A922ELJ5"/>
<evidence type="ECO:0000256" key="3">
    <source>
        <dbReference type="ARBA" id="ARBA00022946"/>
    </source>
</evidence>
<comment type="similarity">
    <text evidence="1">Belongs to the mTERF family.</text>
</comment>
<dbReference type="OrthoDB" id="637682at2759"/>
<reference evidence="4" key="1">
    <citation type="submission" date="2021-01" db="EMBL/GenBank/DDBJ databases">
        <authorList>
            <person name="Lovell J.T."/>
            <person name="Bentley N."/>
            <person name="Bhattarai G."/>
            <person name="Jenkins J.W."/>
            <person name="Sreedasyam A."/>
            <person name="Alarcon Y."/>
            <person name="Bock C."/>
            <person name="Boston L."/>
            <person name="Carlson J."/>
            <person name="Cervantes K."/>
            <person name="Clermont K."/>
            <person name="Krom N."/>
            <person name="Kubenka K."/>
            <person name="Mamidi S."/>
            <person name="Mattison C."/>
            <person name="Monteros M."/>
            <person name="Pisani C."/>
            <person name="Plott C."/>
            <person name="Rajasekar S."/>
            <person name="Rhein H.S."/>
            <person name="Rohla C."/>
            <person name="Song M."/>
            <person name="Hilaire R.S."/>
            <person name="Shu S."/>
            <person name="Wells L."/>
            <person name="Wang X."/>
            <person name="Webber J."/>
            <person name="Heerema R.J."/>
            <person name="Klein P."/>
            <person name="Conner P."/>
            <person name="Grauke L."/>
            <person name="Grimwood J."/>
            <person name="Schmutz J."/>
            <person name="Randall J.J."/>
        </authorList>
    </citation>
    <scope>NUCLEOTIDE SEQUENCE</scope>
    <source>
        <tissue evidence="4">Leaf</tissue>
    </source>
</reference>
<name>A0A922ELJ5_CARIL</name>
<accession>A0A922ELJ5</accession>
<dbReference type="SMART" id="SM00733">
    <property type="entry name" value="Mterf"/>
    <property type="match status" value="7"/>
</dbReference>
<keyword evidence="2" id="KW-0806">Transcription termination</keyword>
<evidence type="ECO:0000313" key="4">
    <source>
        <dbReference type="EMBL" id="KAG6703847.1"/>
    </source>
</evidence>
<keyword evidence="3" id="KW-0809">Transit peptide</keyword>
<dbReference type="FunFam" id="1.25.70.10:FF:000001">
    <property type="entry name" value="Mitochondrial transcription termination factor-like"/>
    <property type="match status" value="1"/>
</dbReference>
<proteinExistence type="inferred from homology"/>